<comment type="caution">
    <text evidence="1">The sequence shown here is derived from an EMBL/GenBank/DDBJ whole genome shotgun (WGS) entry which is preliminary data.</text>
</comment>
<gene>
    <name evidence="1" type="ORF">BG006_005827</name>
</gene>
<keyword evidence="2" id="KW-1185">Reference proteome</keyword>
<dbReference type="EMBL" id="JAAAUY010003318">
    <property type="protein sequence ID" value="KAF9307584.1"/>
    <property type="molecule type" value="Genomic_DNA"/>
</dbReference>
<name>A0A9P5S7R4_9FUNG</name>
<evidence type="ECO:0000313" key="1">
    <source>
        <dbReference type="EMBL" id="KAF9307584.1"/>
    </source>
</evidence>
<reference evidence="1" key="1">
    <citation type="journal article" date="2020" name="Fungal Divers.">
        <title>Resolving the Mortierellaceae phylogeny through synthesis of multi-gene phylogenetics and phylogenomics.</title>
        <authorList>
            <person name="Vandepol N."/>
            <person name="Liber J."/>
            <person name="Desiro A."/>
            <person name="Na H."/>
            <person name="Kennedy M."/>
            <person name="Barry K."/>
            <person name="Grigoriev I.V."/>
            <person name="Miller A.N."/>
            <person name="O'Donnell K."/>
            <person name="Stajich J.E."/>
            <person name="Bonito G."/>
        </authorList>
    </citation>
    <scope>NUCLEOTIDE SEQUENCE</scope>
    <source>
        <strain evidence="1">NVP1</strain>
    </source>
</reference>
<evidence type="ECO:0000313" key="2">
    <source>
        <dbReference type="Proteomes" id="UP000696485"/>
    </source>
</evidence>
<dbReference type="Proteomes" id="UP000696485">
    <property type="component" value="Unassembled WGS sequence"/>
</dbReference>
<accession>A0A9P5S7R4</accession>
<protein>
    <submittedName>
        <fullName evidence="1">Uncharacterized protein</fullName>
    </submittedName>
</protein>
<feature type="non-terminal residue" evidence="1">
    <location>
        <position position="1"/>
    </location>
</feature>
<sequence>TDSYRAIMIRIQDLVAPLPKFQLSPDARPYLAPTPNTPQNKHWELTEDNMFQNLERVWRKEAKKIGMDGNPAGTTTQLEFYIYGRDTPAADAPDPNDQRRRVTAKNVMEADARMTKAVEQG</sequence>
<feature type="non-terminal residue" evidence="1">
    <location>
        <position position="121"/>
    </location>
</feature>
<organism evidence="1 2">
    <name type="scientific">Podila minutissima</name>
    <dbReference type="NCBI Taxonomy" id="64525"/>
    <lineage>
        <taxon>Eukaryota</taxon>
        <taxon>Fungi</taxon>
        <taxon>Fungi incertae sedis</taxon>
        <taxon>Mucoromycota</taxon>
        <taxon>Mortierellomycotina</taxon>
        <taxon>Mortierellomycetes</taxon>
        <taxon>Mortierellales</taxon>
        <taxon>Mortierellaceae</taxon>
        <taxon>Podila</taxon>
    </lineage>
</organism>
<dbReference type="AlphaFoldDB" id="A0A9P5S7R4"/>
<proteinExistence type="predicted"/>